<reference evidence="2" key="1">
    <citation type="submission" date="2022-01" db="EMBL/GenBank/DDBJ databases">
        <title>Genome Sequence Resource for Two Populations of Ditylenchus destructor, the Migratory Endoparasitic Phytonematode.</title>
        <authorList>
            <person name="Zhang H."/>
            <person name="Lin R."/>
            <person name="Xie B."/>
        </authorList>
    </citation>
    <scope>NUCLEOTIDE SEQUENCE</scope>
    <source>
        <strain evidence="2">BazhouSP</strain>
    </source>
</reference>
<accession>A0AAD4NCY4</accession>
<name>A0AAD4NCY4_9BILA</name>
<evidence type="ECO:0008006" key="4">
    <source>
        <dbReference type="Google" id="ProtNLM"/>
    </source>
</evidence>
<proteinExistence type="predicted"/>
<comment type="caution">
    <text evidence="2">The sequence shown here is derived from an EMBL/GenBank/DDBJ whole genome shotgun (WGS) entry which is preliminary data.</text>
</comment>
<keyword evidence="3" id="KW-1185">Reference proteome</keyword>
<feature type="compositionally biased region" description="Pro residues" evidence="1">
    <location>
        <begin position="268"/>
        <end position="279"/>
    </location>
</feature>
<dbReference type="EMBL" id="JAKKPZ010000004">
    <property type="protein sequence ID" value="KAI1722070.1"/>
    <property type="molecule type" value="Genomic_DNA"/>
</dbReference>
<dbReference type="SUPFAM" id="SSF57414">
    <property type="entry name" value="Hairpin loop containing domain-like"/>
    <property type="match status" value="1"/>
</dbReference>
<feature type="compositionally biased region" description="Low complexity" evidence="1">
    <location>
        <begin position="252"/>
        <end position="267"/>
    </location>
</feature>
<feature type="compositionally biased region" description="Polar residues" evidence="1">
    <location>
        <begin position="554"/>
        <end position="568"/>
    </location>
</feature>
<evidence type="ECO:0000313" key="3">
    <source>
        <dbReference type="Proteomes" id="UP001201812"/>
    </source>
</evidence>
<gene>
    <name evidence="2" type="ORF">DdX_04368</name>
</gene>
<feature type="region of interest" description="Disordered" evidence="1">
    <location>
        <begin position="252"/>
        <end position="349"/>
    </location>
</feature>
<evidence type="ECO:0000256" key="1">
    <source>
        <dbReference type="SAM" id="MobiDB-lite"/>
    </source>
</evidence>
<sequence length="631" mass="70115">MDPEPHAKTSIYSRRISQCSNRASHFSRHCAIFQLIFLVVFLYSGPLLCSAQSHKSNVSPNGNRPRAFAAPTGENALELDGEKKTFFKIGGWRDGIQKALFDETGGNSPPDFEESNDQFGREGPRFGAYDDNSVVEPNRESELWIPPPYRNETEEEKAATATSEAPTHPPTRATLPPPPSTLRPLVATNIQNRAPIPVRTTPVRGPLLATQPPPVLRPAQPFNRNNVPPQQPFVPNQQQNFIPQQTVQQQFVPQPPHQQFIPQTPIQRPVPQPTPPRPHPVMSVNFPAQPQGQIGPIRRPVGQQPRQPQQRPQPQLRPQAQPAVLPQPQSPRPLRPFQQPNNIASQPPRLTNANAVALRTGVCPNTIFYQTTLPAGWELQQTFSHFAMVVSIDQCARTCHEFNCAAAFFDPRTRHCQFNPSTVFSVPQGTCPQWPNPLYRNNIAISSQPLKILCVTCQRRRRHRPGVNSRFFIGQATNGNTQAQVPRPAPQSVFQTTNQNRFGTNGRVANAAAAALHGVTLEQPGREAIVVDERYGREKMVPQSEWKSLEELDNSSGDGTDSNPSAARTTIVPRLVSQLKIQPLQAKKYSAEDNRASTSSPNPTDSFRRSRRMTQESAEIAGETKPVLQIA</sequence>
<feature type="region of interest" description="Disordered" evidence="1">
    <location>
        <begin position="540"/>
        <end position="568"/>
    </location>
</feature>
<feature type="region of interest" description="Disordered" evidence="1">
    <location>
        <begin position="102"/>
        <end position="179"/>
    </location>
</feature>
<organism evidence="2 3">
    <name type="scientific">Ditylenchus destructor</name>
    <dbReference type="NCBI Taxonomy" id="166010"/>
    <lineage>
        <taxon>Eukaryota</taxon>
        <taxon>Metazoa</taxon>
        <taxon>Ecdysozoa</taxon>
        <taxon>Nematoda</taxon>
        <taxon>Chromadorea</taxon>
        <taxon>Rhabditida</taxon>
        <taxon>Tylenchina</taxon>
        <taxon>Tylenchomorpha</taxon>
        <taxon>Sphaerularioidea</taxon>
        <taxon>Anguinidae</taxon>
        <taxon>Anguininae</taxon>
        <taxon>Ditylenchus</taxon>
    </lineage>
</organism>
<feature type="region of interest" description="Disordered" evidence="1">
    <location>
        <begin position="585"/>
        <end position="631"/>
    </location>
</feature>
<feature type="compositionally biased region" description="Low complexity" evidence="1">
    <location>
        <begin position="295"/>
        <end position="327"/>
    </location>
</feature>
<feature type="compositionally biased region" description="Polar residues" evidence="1">
    <location>
        <begin position="596"/>
        <end position="605"/>
    </location>
</feature>
<feature type="compositionally biased region" description="Low complexity" evidence="1">
    <location>
        <begin position="159"/>
        <end position="174"/>
    </location>
</feature>
<protein>
    <recommendedName>
        <fullName evidence="4">Apple domain-containing protein</fullName>
    </recommendedName>
</protein>
<dbReference type="AlphaFoldDB" id="A0AAD4NCY4"/>
<dbReference type="Proteomes" id="UP001201812">
    <property type="component" value="Unassembled WGS sequence"/>
</dbReference>
<evidence type="ECO:0000313" key="2">
    <source>
        <dbReference type="EMBL" id="KAI1722070.1"/>
    </source>
</evidence>